<accession>A0ABT0LCA0</accession>
<dbReference type="Pfam" id="PF01794">
    <property type="entry name" value="Ferric_reduct"/>
    <property type="match status" value="1"/>
</dbReference>
<dbReference type="InterPro" id="IPR013130">
    <property type="entry name" value="Fe3_Rdtase_TM_dom"/>
</dbReference>
<dbReference type="HAMAP" id="MF_01207">
    <property type="entry name" value="MsrQ"/>
    <property type="match status" value="1"/>
</dbReference>
<evidence type="ECO:0000259" key="9">
    <source>
        <dbReference type="Pfam" id="PF01794"/>
    </source>
</evidence>
<evidence type="ECO:0000256" key="7">
    <source>
        <dbReference type="ARBA" id="ARBA00023136"/>
    </source>
</evidence>
<sequence length="205" mass="23391">MRLSTKKIFSIKIFAHLTGMLPLLYLLLKVLEGQAGGDPVQYIIHFTGMGALNSVVLTLLISPLAKQFKLGGLLNVRRLVGLYAFSYASLHVLAFFSLDLLFAWSLFFSEVAKRPYILLGLLAYVLLMALALTSFSHIKRKMRGHWQKLHNWIYVIAVLVPIHFYWSVKSEVIEPSLYLLTLFILLCIRVKKFNIFSSKKTASRQ</sequence>
<reference evidence="10 11" key="1">
    <citation type="submission" date="2022-01" db="EMBL/GenBank/DDBJ databases">
        <title>Whole genome-based taxonomy of the Shewanellaceae.</title>
        <authorList>
            <person name="Martin-Rodriguez A.J."/>
        </authorList>
    </citation>
    <scope>NUCLEOTIDE SEQUENCE [LARGE SCALE GENOMIC DNA]</scope>
    <source>
        <strain evidence="10 11">DSM 17177</strain>
    </source>
</reference>
<feature type="transmembrane region" description="Helical" evidence="8">
    <location>
        <begin position="172"/>
        <end position="190"/>
    </location>
</feature>
<proteinExistence type="inferred from homology"/>
<comment type="similarity">
    <text evidence="8">Belongs to the MsrQ family.</text>
</comment>
<feature type="transmembrane region" description="Helical" evidence="8">
    <location>
        <begin position="40"/>
        <end position="61"/>
    </location>
</feature>
<keyword evidence="8" id="KW-0249">Electron transport</keyword>
<evidence type="ECO:0000256" key="5">
    <source>
        <dbReference type="ARBA" id="ARBA00022989"/>
    </source>
</evidence>
<feature type="transmembrane region" description="Helical" evidence="8">
    <location>
        <begin position="9"/>
        <end position="28"/>
    </location>
</feature>
<feature type="transmembrane region" description="Helical" evidence="8">
    <location>
        <begin position="116"/>
        <end position="137"/>
    </location>
</feature>
<dbReference type="EMBL" id="JAKIKS010000040">
    <property type="protein sequence ID" value="MCL1125130.1"/>
    <property type="molecule type" value="Genomic_DNA"/>
</dbReference>
<comment type="cofactor">
    <cofactor evidence="8">
        <name>heme b</name>
        <dbReference type="ChEBI" id="CHEBI:60344"/>
    </cofactor>
    <text evidence="8">Binds 1 heme b (iron(II)-protoporphyrin IX) group per subunit.</text>
</comment>
<name>A0ABT0LCA0_9GAMM</name>
<comment type="subunit">
    <text evidence="8">Heterodimer of a catalytic subunit (MsrP) and a heme-binding subunit (MsrQ).</text>
</comment>
<dbReference type="RefSeq" id="WP_248940418.1">
    <property type="nucleotide sequence ID" value="NZ_JAKIKS010000040.1"/>
</dbReference>
<keyword evidence="8" id="KW-1003">Cell membrane</keyword>
<evidence type="ECO:0000256" key="3">
    <source>
        <dbReference type="ARBA" id="ARBA00022617"/>
    </source>
</evidence>
<evidence type="ECO:0000256" key="2">
    <source>
        <dbReference type="ARBA" id="ARBA00022448"/>
    </source>
</evidence>
<keyword evidence="6 8" id="KW-0408">Iron</keyword>
<evidence type="ECO:0000256" key="1">
    <source>
        <dbReference type="ARBA" id="ARBA00004141"/>
    </source>
</evidence>
<comment type="subcellular location">
    <subcellularLocation>
        <location evidence="8">Cell membrane</location>
        <topology evidence="8">Multi-pass membrane protein</topology>
    </subcellularLocation>
    <subcellularLocation>
        <location evidence="1">Membrane</location>
        <topology evidence="1">Multi-pass membrane protein</topology>
    </subcellularLocation>
</comment>
<comment type="cofactor">
    <cofactor evidence="8">
        <name>FMN</name>
        <dbReference type="ChEBI" id="CHEBI:58210"/>
    </cofactor>
    <text evidence="8">Binds 1 FMN per subunit.</text>
</comment>
<feature type="domain" description="Ferric oxidoreductase" evidence="9">
    <location>
        <begin position="48"/>
        <end position="159"/>
    </location>
</feature>
<feature type="transmembrane region" description="Helical" evidence="8">
    <location>
        <begin position="149"/>
        <end position="166"/>
    </location>
</feature>
<keyword evidence="8" id="KW-0288">FMN</keyword>
<keyword evidence="7 8" id="KW-0472">Membrane</keyword>
<keyword evidence="2 8" id="KW-0813">Transport</keyword>
<keyword evidence="3 8" id="KW-0349">Heme</keyword>
<protein>
    <recommendedName>
        <fullName evidence="8">Protein-methionine-sulfoxide reductase heme-binding subunit MsrQ</fullName>
    </recommendedName>
    <alternativeName>
        <fullName evidence="8">Flavocytochrome MsrQ</fullName>
    </alternativeName>
</protein>
<feature type="transmembrane region" description="Helical" evidence="8">
    <location>
        <begin position="82"/>
        <end position="104"/>
    </location>
</feature>
<dbReference type="PANTHER" id="PTHR36964:SF1">
    <property type="entry name" value="PROTEIN-METHIONINE-SULFOXIDE REDUCTASE HEME-BINDING SUBUNIT MSRQ"/>
    <property type="match status" value="1"/>
</dbReference>
<evidence type="ECO:0000256" key="6">
    <source>
        <dbReference type="ARBA" id="ARBA00023004"/>
    </source>
</evidence>
<keyword evidence="8" id="KW-0285">Flavoprotein</keyword>
<keyword evidence="11" id="KW-1185">Reference proteome</keyword>
<keyword evidence="4 8" id="KW-0812">Transmembrane</keyword>
<comment type="function">
    <text evidence="8">Part of the MsrPQ system that repairs oxidized periplasmic proteins containing methionine sulfoxide residues (Met-O), using respiratory chain electrons. Thus protects these proteins from oxidative-stress damage caused by reactive species of oxygen and chlorine generated by the host defense mechanisms. MsrPQ is essential for the maintenance of envelope integrity under bleach stress, rescuing a wide series of structurally unrelated periplasmic proteins from methionine oxidation. MsrQ provides electrons for reduction to the reductase catalytic subunit MsrP, using the quinone pool of the respiratory chain.</text>
</comment>
<dbReference type="PANTHER" id="PTHR36964">
    <property type="entry name" value="PROTEIN-METHIONINE-SULFOXIDE REDUCTASE HEME-BINDING SUBUNIT MSRQ"/>
    <property type="match status" value="1"/>
</dbReference>
<evidence type="ECO:0000313" key="10">
    <source>
        <dbReference type="EMBL" id="MCL1125130.1"/>
    </source>
</evidence>
<gene>
    <name evidence="8 10" type="primary">msrQ</name>
    <name evidence="10" type="ORF">L2764_11750</name>
</gene>
<keyword evidence="5 8" id="KW-1133">Transmembrane helix</keyword>
<organism evidence="10 11">
    <name type="scientific">Shewanella surugensis</name>
    <dbReference type="NCBI Taxonomy" id="212020"/>
    <lineage>
        <taxon>Bacteria</taxon>
        <taxon>Pseudomonadati</taxon>
        <taxon>Pseudomonadota</taxon>
        <taxon>Gammaproteobacteria</taxon>
        <taxon>Alteromonadales</taxon>
        <taxon>Shewanellaceae</taxon>
        <taxon>Shewanella</taxon>
    </lineage>
</organism>
<keyword evidence="8" id="KW-0479">Metal-binding</keyword>
<dbReference type="Proteomes" id="UP001203423">
    <property type="component" value="Unassembled WGS sequence"/>
</dbReference>
<evidence type="ECO:0000256" key="8">
    <source>
        <dbReference type="HAMAP-Rule" id="MF_01207"/>
    </source>
</evidence>
<dbReference type="NCBIfam" id="NF003831">
    <property type="entry name" value="PRK05419.1-2"/>
    <property type="match status" value="1"/>
</dbReference>
<dbReference type="InterPro" id="IPR022837">
    <property type="entry name" value="MsrQ-like"/>
</dbReference>
<evidence type="ECO:0000313" key="11">
    <source>
        <dbReference type="Proteomes" id="UP001203423"/>
    </source>
</evidence>
<evidence type="ECO:0000256" key="4">
    <source>
        <dbReference type="ARBA" id="ARBA00022692"/>
    </source>
</evidence>
<comment type="caution">
    <text evidence="10">The sequence shown here is derived from an EMBL/GenBank/DDBJ whole genome shotgun (WGS) entry which is preliminary data.</text>
</comment>